<dbReference type="PROSITE" id="PS00622">
    <property type="entry name" value="HTH_LUXR_1"/>
    <property type="match status" value="1"/>
</dbReference>
<dbReference type="InterPro" id="IPR001789">
    <property type="entry name" value="Sig_transdc_resp-reg_receiver"/>
</dbReference>
<dbReference type="Gene3D" id="3.40.50.2300">
    <property type="match status" value="1"/>
</dbReference>
<keyword evidence="1 5" id="KW-0597">Phosphoprotein</keyword>
<dbReference type="EMBL" id="OX365700">
    <property type="protein sequence ID" value="CAI4032792.1"/>
    <property type="molecule type" value="Genomic_DNA"/>
</dbReference>
<evidence type="ECO:0000256" key="4">
    <source>
        <dbReference type="ARBA" id="ARBA00023163"/>
    </source>
</evidence>
<dbReference type="CDD" id="cd06170">
    <property type="entry name" value="LuxR_C_like"/>
    <property type="match status" value="1"/>
</dbReference>
<dbReference type="AlphaFoldDB" id="A0AA86T706"/>
<dbReference type="SUPFAM" id="SSF46894">
    <property type="entry name" value="C-terminal effector domain of the bipartite response regulators"/>
    <property type="match status" value="1"/>
</dbReference>
<dbReference type="InterPro" id="IPR000792">
    <property type="entry name" value="Tscrpt_reg_LuxR_C"/>
</dbReference>
<dbReference type="RefSeq" id="WP_289269503.1">
    <property type="nucleotide sequence ID" value="NZ_OX365700.1"/>
</dbReference>
<dbReference type="Proteomes" id="UP001179121">
    <property type="component" value="Chromosome"/>
</dbReference>
<organism evidence="8 9">
    <name type="scientific">Nitrospira tepida</name>
    <dbReference type="NCBI Taxonomy" id="2973512"/>
    <lineage>
        <taxon>Bacteria</taxon>
        <taxon>Pseudomonadati</taxon>
        <taxon>Nitrospirota</taxon>
        <taxon>Nitrospiria</taxon>
        <taxon>Nitrospirales</taxon>
        <taxon>Nitrospiraceae</taxon>
        <taxon>Nitrospira</taxon>
    </lineage>
</organism>
<name>A0AA86T706_9BACT</name>
<feature type="domain" description="HTH luxR-type" evidence="6">
    <location>
        <begin position="144"/>
        <end position="209"/>
    </location>
</feature>
<dbReference type="GO" id="GO:0006355">
    <property type="term" value="P:regulation of DNA-templated transcription"/>
    <property type="evidence" value="ECO:0007669"/>
    <property type="project" value="InterPro"/>
</dbReference>
<dbReference type="GO" id="GO:0003677">
    <property type="term" value="F:DNA binding"/>
    <property type="evidence" value="ECO:0007669"/>
    <property type="project" value="UniProtKB-KW"/>
</dbReference>
<reference evidence="8" key="1">
    <citation type="submission" date="2022-10" db="EMBL/GenBank/DDBJ databases">
        <authorList>
            <person name="Koch H."/>
        </authorList>
    </citation>
    <scope>NUCLEOTIDE SEQUENCE</scope>
    <source>
        <strain evidence="8">DNF</strain>
    </source>
</reference>
<dbReference type="GO" id="GO:0000160">
    <property type="term" value="P:phosphorelay signal transduction system"/>
    <property type="evidence" value="ECO:0007669"/>
    <property type="project" value="InterPro"/>
</dbReference>
<dbReference type="PROSITE" id="PS50043">
    <property type="entry name" value="HTH_LUXR_2"/>
    <property type="match status" value="1"/>
</dbReference>
<dbReference type="CDD" id="cd17535">
    <property type="entry name" value="REC_NarL-like"/>
    <property type="match status" value="1"/>
</dbReference>
<dbReference type="SMART" id="SM00448">
    <property type="entry name" value="REC"/>
    <property type="match status" value="1"/>
</dbReference>
<proteinExistence type="predicted"/>
<keyword evidence="4" id="KW-0804">Transcription</keyword>
<dbReference type="SMART" id="SM00421">
    <property type="entry name" value="HTH_LUXR"/>
    <property type="match status" value="1"/>
</dbReference>
<dbReference type="PANTHER" id="PTHR43214:SF41">
    <property type="entry name" value="NITRATE_NITRITE RESPONSE REGULATOR PROTEIN NARP"/>
    <property type="match status" value="1"/>
</dbReference>
<gene>
    <name evidence="8" type="ORF">DNFV4_03222</name>
</gene>
<feature type="modified residue" description="4-aspartylphosphate" evidence="5">
    <location>
        <position position="54"/>
    </location>
</feature>
<dbReference type="SUPFAM" id="SSF52172">
    <property type="entry name" value="CheY-like"/>
    <property type="match status" value="1"/>
</dbReference>
<evidence type="ECO:0000313" key="8">
    <source>
        <dbReference type="EMBL" id="CAI4032792.1"/>
    </source>
</evidence>
<dbReference type="PRINTS" id="PR00038">
    <property type="entry name" value="HTHLUXR"/>
</dbReference>
<dbReference type="InterPro" id="IPR039420">
    <property type="entry name" value="WalR-like"/>
</dbReference>
<accession>A0AA86T706</accession>
<protein>
    <submittedName>
        <fullName evidence="8">Response regulator, LuxR family</fullName>
    </submittedName>
</protein>
<keyword evidence="2" id="KW-0805">Transcription regulation</keyword>
<dbReference type="InterPro" id="IPR058245">
    <property type="entry name" value="NreC/VraR/RcsB-like_REC"/>
</dbReference>
<evidence type="ECO:0000313" key="9">
    <source>
        <dbReference type="Proteomes" id="UP001179121"/>
    </source>
</evidence>
<dbReference type="InterPro" id="IPR011006">
    <property type="entry name" value="CheY-like_superfamily"/>
</dbReference>
<dbReference type="PROSITE" id="PS50110">
    <property type="entry name" value="RESPONSE_REGULATORY"/>
    <property type="match status" value="1"/>
</dbReference>
<evidence type="ECO:0000259" key="6">
    <source>
        <dbReference type="PROSITE" id="PS50043"/>
    </source>
</evidence>
<dbReference type="Pfam" id="PF00196">
    <property type="entry name" value="GerE"/>
    <property type="match status" value="1"/>
</dbReference>
<dbReference type="KEGG" id="nti:DNFV4_03222"/>
<keyword evidence="3" id="KW-0238">DNA-binding</keyword>
<dbReference type="PANTHER" id="PTHR43214">
    <property type="entry name" value="TWO-COMPONENT RESPONSE REGULATOR"/>
    <property type="match status" value="1"/>
</dbReference>
<evidence type="ECO:0000256" key="2">
    <source>
        <dbReference type="ARBA" id="ARBA00023015"/>
    </source>
</evidence>
<dbReference type="Pfam" id="PF00072">
    <property type="entry name" value="Response_reg"/>
    <property type="match status" value="1"/>
</dbReference>
<evidence type="ECO:0000259" key="7">
    <source>
        <dbReference type="PROSITE" id="PS50110"/>
    </source>
</evidence>
<dbReference type="InterPro" id="IPR016032">
    <property type="entry name" value="Sig_transdc_resp-reg_C-effctor"/>
</dbReference>
<sequence length="217" mass="24047">MYKARLALADDHPLVLDSLRQLLEPDFSIVGAASNGKDLLDLAARTKPDVILLDVSMPDMNGYEAARRLKIDVPTAKIVFLTMLSEPIHISEGFRAGASGYVLKQSASDELRAAINSVLANKRYLSEKIASEVREVIEHEWLRPEGFTGDLTPRQREILVLLTKGCTTKQIAGELRISMKTVEFHKANITRKLGLHTISDLTKFALAQGMTSLHPQE</sequence>
<evidence type="ECO:0000256" key="1">
    <source>
        <dbReference type="ARBA" id="ARBA00022553"/>
    </source>
</evidence>
<feature type="domain" description="Response regulatory" evidence="7">
    <location>
        <begin position="5"/>
        <end position="119"/>
    </location>
</feature>
<evidence type="ECO:0000256" key="3">
    <source>
        <dbReference type="ARBA" id="ARBA00023125"/>
    </source>
</evidence>
<evidence type="ECO:0000256" key="5">
    <source>
        <dbReference type="PROSITE-ProRule" id="PRU00169"/>
    </source>
</evidence>
<keyword evidence="9" id="KW-1185">Reference proteome</keyword>